<dbReference type="AlphaFoldDB" id="A0A2Z4PPX5"/>
<name>A0A2Z4PPX5_9GAMM</name>
<keyword evidence="1" id="KW-1133">Transmembrane helix</keyword>
<keyword evidence="1" id="KW-0472">Membrane</keyword>
<dbReference type="EMBL" id="CP016181">
    <property type="protein sequence ID" value="AWX99258.1"/>
    <property type="molecule type" value="Genomic_DNA"/>
</dbReference>
<organism evidence="2 3">
    <name type="scientific">Marinomonas primoryensis</name>
    <dbReference type="NCBI Taxonomy" id="178399"/>
    <lineage>
        <taxon>Bacteria</taxon>
        <taxon>Pseudomonadati</taxon>
        <taxon>Pseudomonadota</taxon>
        <taxon>Gammaproteobacteria</taxon>
        <taxon>Oceanospirillales</taxon>
        <taxon>Oceanospirillaceae</taxon>
        <taxon>Marinomonas</taxon>
    </lineage>
</organism>
<protein>
    <submittedName>
        <fullName evidence="2">Uncharacterized protein</fullName>
    </submittedName>
</protein>
<evidence type="ECO:0000313" key="3">
    <source>
        <dbReference type="Proteomes" id="UP000249898"/>
    </source>
</evidence>
<reference evidence="2 3" key="1">
    <citation type="submission" date="2016-06" db="EMBL/GenBank/DDBJ databases">
        <title>The sequenced genome of the ice-adhering bacterium Marinomonas primoryensis, from Antarctica.</title>
        <authorList>
            <person name="Graham L."/>
            <person name="Vance T.D.R."/>
            <person name="Davies P.L."/>
        </authorList>
    </citation>
    <scope>NUCLEOTIDE SEQUENCE [LARGE SCALE GENOMIC DNA]</scope>
    <source>
        <strain evidence="2 3">AceL</strain>
    </source>
</reference>
<keyword evidence="1" id="KW-0812">Transmembrane</keyword>
<feature type="transmembrane region" description="Helical" evidence="1">
    <location>
        <begin position="105"/>
        <end position="123"/>
    </location>
</feature>
<dbReference type="RefSeq" id="WP_112135871.1">
    <property type="nucleotide sequence ID" value="NZ_CAXBEN010000025.1"/>
</dbReference>
<sequence>MSAHIENTAEAKVEEIRLSLNESIVALAVISIVSLVSNWAGTGINPITSFPAMLIIFAMVIVGLLLAKFIRIGFPAVAWVSLVSVLLTIPVSPLSAPILAELKNISFLAMVTPVLAYAAMAIAKMEVDLFKRSGFKIAAISILVFTGTYVGSAFVANAFL</sequence>
<dbReference type="OrthoDB" id="6443879at2"/>
<feature type="transmembrane region" description="Helical" evidence="1">
    <location>
        <begin position="47"/>
        <end position="67"/>
    </location>
</feature>
<gene>
    <name evidence="2" type="ORF">A8139_04000</name>
</gene>
<proteinExistence type="predicted"/>
<evidence type="ECO:0000256" key="1">
    <source>
        <dbReference type="SAM" id="Phobius"/>
    </source>
</evidence>
<feature type="transmembrane region" description="Helical" evidence="1">
    <location>
        <begin position="20"/>
        <end position="41"/>
    </location>
</feature>
<dbReference type="Proteomes" id="UP000249898">
    <property type="component" value="Chromosome"/>
</dbReference>
<accession>A0A2Z4PPX5</accession>
<feature type="transmembrane region" description="Helical" evidence="1">
    <location>
        <begin position="135"/>
        <end position="159"/>
    </location>
</feature>
<feature type="transmembrane region" description="Helical" evidence="1">
    <location>
        <begin position="79"/>
        <end position="99"/>
    </location>
</feature>
<evidence type="ECO:0000313" key="2">
    <source>
        <dbReference type="EMBL" id="AWX99258.1"/>
    </source>
</evidence>